<accession>A0ABX0Z3Q8</accession>
<feature type="compositionally biased region" description="Basic and acidic residues" evidence="1">
    <location>
        <begin position="65"/>
        <end position="78"/>
    </location>
</feature>
<evidence type="ECO:0000313" key="2">
    <source>
        <dbReference type="EMBL" id="NJP31818.1"/>
    </source>
</evidence>
<reference evidence="2 3" key="1">
    <citation type="submission" date="2020-03" db="EMBL/GenBank/DDBJ databases">
        <title>WGS of actinomycetes isolated from Thailand.</title>
        <authorList>
            <person name="Thawai C."/>
        </authorList>
    </citation>
    <scope>NUCLEOTIDE SEQUENCE [LARGE SCALE GENOMIC DNA]</scope>
    <source>
        <strain evidence="2 3">HSS6-12</strain>
    </source>
</reference>
<dbReference type="EMBL" id="JAATEO010000006">
    <property type="protein sequence ID" value="NJP31818.1"/>
    <property type="molecule type" value="Genomic_DNA"/>
</dbReference>
<dbReference type="Proteomes" id="UP000783871">
    <property type="component" value="Unassembled WGS sequence"/>
</dbReference>
<protein>
    <recommendedName>
        <fullName evidence="4">DUF3618 domain-containing protein</fullName>
    </recommendedName>
</protein>
<evidence type="ECO:0000256" key="1">
    <source>
        <dbReference type="SAM" id="MobiDB-lite"/>
    </source>
</evidence>
<evidence type="ECO:0000313" key="3">
    <source>
        <dbReference type="Proteomes" id="UP000783871"/>
    </source>
</evidence>
<feature type="region of interest" description="Disordered" evidence="1">
    <location>
        <begin position="159"/>
        <end position="225"/>
    </location>
</feature>
<name>A0ABX0Z3Q8_9ACTN</name>
<feature type="compositionally biased region" description="Basic and acidic residues" evidence="1">
    <location>
        <begin position="216"/>
        <end position="225"/>
    </location>
</feature>
<keyword evidence="3" id="KW-1185">Reference proteome</keyword>
<feature type="compositionally biased region" description="Polar residues" evidence="1">
    <location>
        <begin position="1"/>
        <end position="10"/>
    </location>
</feature>
<feature type="region of interest" description="Disordered" evidence="1">
    <location>
        <begin position="1"/>
        <end position="80"/>
    </location>
</feature>
<feature type="compositionally biased region" description="Low complexity" evidence="1">
    <location>
        <begin position="25"/>
        <end position="41"/>
    </location>
</feature>
<organism evidence="2 3">
    <name type="scientific">Micromonospora thermarum</name>
    <dbReference type="NCBI Taxonomy" id="2720024"/>
    <lineage>
        <taxon>Bacteria</taxon>
        <taxon>Bacillati</taxon>
        <taxon>Actinomycetota</taxon>
        <taxon>Actinomycetes</taxon>
        <taxon>Micromonosporales</taxon>
        <taxon>Micromonosporaceae</taxon>
        <taxon>Micromonospora</taxon>
    </lineage>
</organism>
<dbReference type="RefSeq" id="WP_168000225.1">
    <property type="nucleotide sequence ID" value="NZ_JAATEO010000006.1"/>
</dbReference>
<evidence type="ECO:0008006" key="4">
    <source>
        <dbReference type="Google" id="ProtNLM"/>
    </source>
</evidence>
<gene>
    <name evidence="2" type="ORF">HCJ94_07395</name>
</gene>
<sequence>MTATNQNRPTHGTAEQARQQASRVGQQTAQAGGQIGHAAAEQGRHVAAEARQQARNLTGEAGSQLRDRARSQQHRAAEGLRGLSQDLVSMADRGGASGLAGDAVRGASDVAQRVAGWIDEREPGDLLNDVRGYARQHPGVFLAGAATAGLLAGRLARNMTSSGNGHRGGMQGGGMQGGGYTPSMAAQQQEVNAPYVGESPYAGAARAQNVSPAGQREPDMGRVAP</sequence>
<proteinExistence type="predicted"/>
<comment type="caution">
    <text evidence="2">The sequence shown here is derived from an EMBL/GenBank/DDBJ whole genome shotgun (WGS) entry which is preliminary data.</text>
</comment>
<feature type="compositionally biased region" description="Gly residues" evidence="1">
    <location>
        <begin position="165"/>
        <end position="180"/>
    </location>
</feature>